<organism evidence="2">
    <name type="scientific">Arundo donax</name>
    <name type="common">Giant reed</name>
    <name type="synonym">Donax arundinaceus</name>
    <dbReference type="NCBI Taxonomy" id="35708"/>
    <lineage>
        <taxon>Eukaryota</taxon>
        <taxon>Viridiplantae</taxon>
        <taxon>Streptophyta</taxon>
        <taxon>Embryophyta</taxon>
        <taxon>Tracheophyta</taxon>
        <taxon>Spermatophyta</taxon>
        <taxon>Magnoliopsida</taxon>
        <taxon>Liliopsida</taxon>
        <taxon>Poales</taxon>
        <taxon>Poaceae</taxon>
        <taxon>PACMAD clade</taxon>
        <taxon>Arundinoideae</taxon>
        <taxon>Arundineae</taxon>
        <taxon>Arundo</taxon>
    </lineage>
</organism>
<protein>
    <recommendedName>
        <fullName evidence="3">Secreted protein</fullName>
    </recommendedName>
</protein>
<evidence type="ECO:0000256" key="1">
    <source>
        <dbReference type="SAM" id="SignalP"/>
    </source>
</evidence>
<dbReference type="AlphaFoldDB" id="A0A0A8Y563"/>
<accession>A0A0A8Y563</accession>
<reference evidence="2" key="2">
    <citation type="journal article" date="2015" name="Data Brief">
        <title>Shoot transcriptome of the giant reed, Arundo donax.</title>
        <authorList>
            <person name="Barrero R.A."/>
            <person name="Guerrero F.D."/>
            <person name="Moolhuijzen P."/>
            <person name="Goolsby J.A."/>
            <person name="Tidwell J."/>
            <person name="Bellgard S.E."/>
            <person name="Bellgard M.I."/>
        </authorList>
    </citation>
    <scope>NUCLEOTIDE SEQUENCE</scope>
    <source>
        <tissue evidence="2">Shoot tissue taken approximately 20 cm above the soil surface</tissue>
    </source>
</reference>
<feature type="chain" id="PRO_5002059586" description="Secreted protein" evidence="1">
    <location>
        <begin position="31"/>
        <end position="81"/>
    </location>
</feature>
<sequence>MKISNGSWPVNLLLLKVTSVIFLRLPRLAGRGPSNMLVSMYRYSSCLKFPSEDGKEPVKSCFQSPKVAVNVAFQCCQARWK</sequence>
<name>A0A0A8Y563_ARUDO</name>
<dbReference type="EMBL" id="GBRH01277827">
    <property type="protein sequence ID" value="JAD20068.1"/>
    <property type="molecule type" value="Transcribed_RNA"/>
</dbReference>
<evidence type="ECO:0000313" key="2">
    <source>
        <dbReference type="EMBL" id="JAD20068.1"/>
    </source>
</evidence>
<evidence type="ECO:0008006" key="3">
    <source>
        <dbReference type="Google" id="ProtNLM"/>
    </source>
</evidence>
<feature type="signal peptide" evidence="1">
    <location>
        <begin position="1"/>
        <end position="30"/>
    </location>
</feature>
<proteinExistence type="predicted"/>
<keyword evidence="1" id="KW-0732">Signal</keyword>
<reference evidence="2" key="1">
    <citation type="submission" date="2014-09" db="EMBL/GenBank/DDBJ databases">
        <authorList>
            <person name="Magalhaes I.L.F."/>
            <person name="Oliveira U."/>
            <person name="Santos F.R."/>
            <person name="Vidigal T.H.D.A."/>
            <person name="Brescovit A.D."/>
            <person name="Santos A.J."/>
        </authorList>
    </citation>
    <scope>NUCLEOTIDE SEQUENCE</scope>
    <source>
        <tissue evidence="2">Shoot tissue taken approximately 20 cm above the soil surface</tissue>
    </source>
</reference>